<dbReference type="HOGENOM" id="CLU_3355884_0_0_6"/>
<protein>
    <submittedName>
        <fullName evidence="1">Uncharacterized protein</fullName>
    </submittedName>
</protein>
<name>A7ZHT5_ECO24</name>
<keyword evidence="2" id="KW-1185">Reference proteome</keyword>
<organism evidence="1 2">
    <name type="scientific">Escherichia coli O139:H28 (strain E24377A / ETEC)</name>
    <dbReference type="NCBI Taxonomy" id="331111"/>
    <lineage>
        <taxon>Bacteria</taxon>
        <taxon>Pseudomonadati</taxon>
        <taxon>Pseudomonadota</taxon>
        <taxon>Gammaproteobacteria</taxon>
        <taxon>Enterobacterales</taxon>
        <taxon>Enterobacteriaceae</taxon>
        <taxon>Escherichia</taxon>
    </lineage>
</organism>
<sequence>MNLHAFVGRIRRLRRIRHFVHEAGFITESAQQSDPP</sequence>
<dbReference type="AlphaFoldDB" id="A7ZHT5"/>
<dbReference type="AntiFam" id="ANF00064">
    <property type="entry name" value="Unclear, Possibly translation of poorly localized IS Element IS621"/>
</dbReference>
<evidence type="ECO:0000313" key="2">
    <source>
        <dbReference type="Proteomes" id="UP000001122"/>
    </source>
</evidence>
<dbReference type="KEGG" id="ecw:EcE24377A_0200"/>
<reference evidence="2" key="1">
    <citation type="journal article" date="2008" name="J. Bacteriol.">
        <title>The pangenome structure of Escherichia coli: comparative genomic analysis of E. coli commensal and pathogenic isolates.</title>
        <authorList>
            <person name="Rasko D.A."/>
            <person name="Rosovitz M.J."/>
            <person name="Myers G.S."/>
            <person name="Mongodin E.F."/>
            <person name="Fricke W.F."/>
            <person name="Gajer P."/>
            <person name="Crabtree J."/>
            <person name="Sebaihia M."/>
            <person name="Thomson N.R."/>
            <person name="Chaudhuri R."/>
            <person name="Henderson I.R."/>
            <person name="Sperandio V."/>
            <person name="Ravel J."/>
        </authorList>
    </citation>
    <scope>NUCLEOTIDE SEQUENCE [LARGE SCALE GENOMIC DNA]</scope>
    <source>
        <strain evidence="2">E24377A / ETEC</strain>
    </source>
</reference>
<dbReference type="Proteomes" id="UP000001122">
    <property type="component" value="Chromosome"/>
</dbReference>
<gene>
    <name evidence="1" type="ordered locus">EcE24377A_0200</name>
</gene>
<proteinExistence type="predicted"/>
<evidence type="ECO:0000313" key="1">
    <source>
        <dbReference type="EMBL" id="ABV18010.1"/>
    </source>
</evidence>
<dbReference type="EMBL" id="CP000800">
    <property type="protein sequence ID" value="ABV18010.1"/>
    <property type="molecule type" value="Genomic_DNA"/>
</dbReference>
<accession>A7ZHT5</accession>